<dbReference type="Gene3D" id="3.40.50.1820">
    <property type="entry name" value="alpha/beta hydrolase"/>
    <property type="match status" value="1"/>
</dbReference>
<protein>
    <submittedName>
        <fullName evidence="7">Dipeptidyl peptidase 2-like</fullName>
    </submittedName>
</protein>
<dbReference type="Proteomes" id="UP000694845">
    <property type="component" value="Unplaced"/>
</dbReference>
<evidence type="ECO:0000256" key="4">
    <source>
        <dbReference type="ARBA" id="ARBA00022801"/>
    </source>
</evidence>
<keyword evidence="2" id="KW-0645">Protease</keyword>
<dbReference type="PANTHER" id="PTHR11010:SF107">
    <property type="entry name" value="DIPEPTIDYL PEPTIDASE 2"/>
    <property type="match status" value="1"/>
</dbReference>
<evidence type="ECO:0000256" key="3">
    <source>
        <dbReference type="ARBA" id="ARBA00022729"/>
    </source>
</evidence>
<keyword evidence="6" id="KW-1185">Reference proteome</keyword>
<dbReference type="OrthoDB" id="1735038at2759"/>
<dbReference type="GeneID" id="110981393"/>
<dbReference type="InterPro" id="IPR029058">
    <property type="entry name" value="AB_hydrolase_fold"/>
</dbReference>
<keyword evidence="5" id="KW-0325">Glycoprotein</keyword>
<evidence type="ECO:0000256" key="2">
    <source>
        <dbReference type="ARBA" id="ARBA00022670"/>
    </source>
</evidence>
<sequence>MIAKDPDLPYTVFQSGLNRISNAFRLCKPLKSQDQVLHLLLWIRNSLSTLTTVNYPYPASFEGDLPAWPVNVSCELITNATDALHGLANGAILFYNGTHGSLKCADIYGEFMECSDATGCGSEGWDYQVCTEVTRPAGTNGVTDMFPVLPFTEQMREEYCLKKWNVVPKPTWLSVQMFGNDLSNTSSNIFFSNGAIDPWRGGGVLRNPNPDRYKTLLIPGAAHHLDLRGKNKDDSEAVKKAREQEVAAISQWIH</sequence>
<keyword evidence="3" id="KW-0732">Signal</keyword>
<dbReference type="Pfam" id="PF05577">
    <property type="entry name" value="Peptidase_S28"/>
    <property type="match status" value="1"/>
</dbReference>
<dbReference type="PANTHER" id="PTHR11010">
    <property type="entry name" value="PROTEASE S28 PRO-X CARBOXYPEPTIDASE-RELATED"/>
    <property type="match status" value="1"/>
</dbReference>
<evidence type="ECO:0000313" key="7">
    <source>
        <dbReference type="RefSeq" id="XP_022094626.1"/>
    </source>
</evidence>
<organism evidence="6 7">
    <name type="scientific">Acanthaster planci</name>
    <name type="common">Crown-of-thorns starfish</name>
    <dbReference type="NCBI Taxonomy" id="133434"/>
    <lineage>
        <taxon>Eukaryota</taxon>
        <taxon>Metazoa</taxon>
        <taxon>Echinodermata</taxon>
        <taxon>Eleutherozoa</taxon>
        <taxon>Asterozoa</taxon>
        <taxon>Asteroidea</taxon>
        <taxon>Valvatacea</taxon>
        <taxon>Valvatida</taxon>
        <taxon>Acanthasteridae</taxon>
        <taxon>Acanthaster</taxon>
    </lineage>
</organism>
<dbReference type="InterPro" id="IPR008758">
    <property type="entry name" value="Peptidase_S28"/>
</dbReference>
<proteinExistence type="inferred from homology"/>
<dbReference type="KEGG" id="aplc:110981393"/>
<evidence type="ECO:0000256" key="5">
    <source>
        <dbReference type="ARBA" id="ARBA00023180"/>
    </source>
</evidence>
<keyword evidence="4" id="KW-0378">Hydrolase</keyword>
<reference evidence="7" key="1">
    <citation type="submission" date="2025-08" db="UniProtKB">
        <authorList>
            <consortium name="RefSeq"/>
        </authorList>
    </citation>
    <scope>IDENTIFICATION</scope>
</reference>
<dbReference type="GO" id="GO:0006508">
    <property type="term" value="P:proteolysis"/>
    <property type="evidence" value="ECO:0007669"/>
    <property type="project" value="UniProtKB-KW"/>
</dbReference>
<dbReference type="RefSeq" id="XP_022094626.1">
    <property type="nucleotide sequence ID" value="XM_022238934.1"/>
</dbReference>
<accession>A0A8B7YTE0</accession>
<gene>
    <name evidence="7" type="primary">LOC110981393</name>
</gene>
<comment type="similarity">
    <text evidence="1">Belongs to the peptidase S28 family.</text>
</comment>
<evidence type="ECO:0000313" key="6">
    <source>
        <dbReference type="Proteomes" id="UP000694845"/>
    </source>
</evidence>
<evidence type="ECO:0000256" key="1">
    <source>
        <dbReference type="ARBA" id="ARBA00011079"/>
    </source>
</evidence>
<name>A0A8B7YTE0_ACAPL</name>
<dbReference type="GO" id="GO:0070008">
    <property type="term" value="F:serine-type exopeptidase activity"/>
    <property type="evidence" value="ECO:0007669"/>
    <property type="project" value="InterPro"/>
</dbReference>
<dbReference type="GO" id="GO:0008239">
    <property type="term" value="F:dipeptidyl-peptidase activity"/>
    <property type="evidence" value="ECO:0007669"/>
    <property type="project" value="TreeGrafter"/>
</dbReference>
<dbReference type="AlphaFoldDB" id="A0A8B7YTE0"/>